<dbReference type="GO" id="GO:0006426">
    <property type="term" value="P:glycyl-tRNA aminoacylation"/>
    <property type="evidence" value="ECO:0007669"/>
    <property type="project" value="InterPro"/>
</dbReference>
<evidence type="ECO:0000313" key="1">
    <source>
        <dbReference type="EMBL" id="RVZ39829.1"/>
    </source>
</evidence>
<dbReference type="InterPro" id="IPR045864">
    <property type="entry name" value="aa-tRNA-synth_II/BPL/LPL"/>
</dbReference>
<dbReference type="InterPro" id="IPR006194">
    <property type="entry name" value="Gly-tRNA-synth_heterodimer"/>
</dbReference>
<dbReference type="GO" id="GO:0005737">
    <property type="term" value="C:cytoplasm"/>
    <property type="evidence" value="ECO:0007669"/>
    <property type="project" value="InterPro"/>
</dbReference>
<dbReference type="GO" id="GO:0004820">
    <property type="term" value="F:glycine-tRNA ligase activity"/>
    <property type="evidence" value="ECO:0007669"/>
    <property type="project" value="InterPro"/>
</dbReference>
<dbReference type="Pfam" id="PF02091">
    <property type="entry name" value="tRNA-synt_2e"/>
    <property type="match status" value="1"/>
</dbReference>
<protein>
    <submittedName>
        <fullName evidence="1">Glycine--tRNA ligase subunit alpha</fullName>
    </submittedName>
</protein>
<dbReference type="PROSITE" id="PS50861">
    <property type="entry name" value="AA_TRNA_LIGASE_II_GLYAB"/>
    <property type="match status" value="1"/>
</dbReference>
<dbReference type="InterPro" id="IPR002310">
    <property type="entry name" value="Gly-tRNA_ligase_asu"/>
</dbReference>
<feature type="non-terminal residue" evidence="1">
    <location>
        <position position="34"/>
    </location>
</feature>
<evidence type="ECO:0000313" key="2">
    <source>
        <dbReference type="Proteomes" id="UP000289022"/>
    </source>
</evidence>
<dbReference type="Proteomes" id="UP000289022">
    <property type="component" value="Unassembled WGS sequence"/>
</dbReference>
<name>A0A438XPK5_HELPX</name>
<gene>
    <name evidence="1" type="ORF">EC518_04755</name>
</gene>
<accession>A0A438XPK5</accession>
<sequence>MQDFSSLLLKLQEYWKDQGCLVIQPYDIPAGAGT</sequence>
<comment type="caution">
    <text evidence="1">The sequence shown here is derived from an EMBL/GenBank/DDBJ whole genome shotgun (WGS) entry which is preliminary data.</text>
</comment>
<dbReference type="Gene3D" id="3.30.930.10">
    <property type="entry name" value="Bira Bifunctional Protein, Domain 2"/>
    <property type="match status" value="1"/>
</dbReference>
<proteinExistence type="predicted"/>
<dbReference type="AlphaFoldDB" id="A0A438XPK5"/>
<dbReference type="SUPFAM" id="SSF55681">
    <property type="entry name" value="Class II aaRS and biotin synthetases"/>
    <property type="match status" value="1"/>
</dbReference>
<dbReference type="EMBL" id="RJGP01000180">
    <property type="protein sequence ID" value="RVZ39829.1"/>
    <property type="molecule type" value="Genomic_DNA"/>
</dbReference>
<keyword evidence="1" id="KW-0436">Ligase</keyword>
<organism evidence="1 2">
    <name type="scientific">Helicobacter pylori</name>
    <name type="common">Campylobacter pylori</name>
    <dbReference type="NCBI Taxonomy" id="210"/>
    <lineage>
        <taxon>Bacteria</taxon>
        <taxon>Pseudomonadati</taxon>
        <taxon>Campylobacterota</taxon>
        <taxon>Epsilonproteobacteria</taxon>
        <taxon>Campylobacterales</taxon>
        <taxon>Helicobacteraceae</taxon>
        <taxon>Helicobacter</taxon>
    </lineage>
</organism>
<reference evidence="1 2" key="1">
    <citation type="submission" date="2018-11" db="EMBL/GenBank/DDBJ databases">
        <title>Genetic determinants and prediction of antibiotic resistance phenotypes in Helicobacter pylori.</title>
        <authorList>
            <person name="Wagner K."/>
        </authorList>
    </citation>
    <scope>NUCLEOTIDE SEQUENCE [LARGE SCALE GENOMIC DNA]</scope>
    <source>
        <strain evidence="1 2">ZH70</strain>
    </source>
</reference>
<dbReference type="GO" id="GO:0005524">
    <property type="term" value="F:ATP binding"/>
    <property type="evidence" value="ECO:0007669"/>
    <property type="project" value="InterPro"/>
</dbReference>